<organism evidence="1 2">
    <name type="scientific">Methylovulum psychrotolerans</name>
    <dbReference type="NCBI Taxonomy" id="1704499"/>
    <lineage>
        <taxon>Bacteria</taxon>
        <taxon>Pseudomonadati</taxon>
        <taxon>Pseudomonadota</taxon>
        <taxon>Gammaproteobacteria</taxon>
        <taxon>Methylococcales</taxon>
        <taxon>Methylococcaceae</taxon>
        <taxon>Methylovulum</taxon>
    </lineage>
</organism>
<sequence length="59" mass="6144">MGQTAKIQKMVVTVEGFGLFVFGGNYEGGNGNFRVQGTKGGICQKGCAETTPLKTSVNS</sequence>
<dbReference type="EMBL" id="PGFZ01000001">
    <property type="protein sequence ID" value="POZ53086.1"/>
    <property type="molecule type" value="Genomic_DNA"/>
</dbReference>
<dbReference type="Proteomes" id="UP000237423">
    <property type="component" value="Unassembled WGS sequence"/>
</dbReference>
<protein>
    <submittedName>
        <fullName evidence="1">Uncharacterized protein</fullName>
    </submittedName>
</protein>
<evidence type="ECO:0000313" key="2">
    <source>
        <dbReference type="Proteomes" id="UP000237423"/>
    </source>
</evidence>
<evidence type="ECO:0000313" key="1">
    <source>
        <dbReference type="EMBL" id="POZ53086.1"/>
    </source>
</evidence>
<comment type="caution">
    <text evidence="1">The sequence shown here is derived from an EMBL/GenBank/DDBJ whole genome shotgun (WGS) entry which is preliminary data.</text>
</comment>
<reference evidence="1 2" key="1">
    <citation type="submission" date="2017-11" db="EMBL/GenBank/DDBJ databases">
        <title>Draft Genome Sequence of Methylobacter psychrotolerans Sph1T, an Obligate Methanotroph from Low-Temperature Environments.</title>
        <authorList>
            <person name="Oshkin I.Y."/>
            <person name="Miroshnikov K."/>
            <person name="Belova S.E."/>
            <person name="Korzhenkov A."/>
            <person name="Toshchakov S.V."/>
            <person name="Dedysh S.N."/>
        </authorList>
    </citation>
    <scope>NUCLEOTIDE SEQUENCE [LARGE SCALE GENOMIC DNA]</scope>
    <source>
        <strain evidence="1 2">Sph1</strain>
    </source>
</reference>
<name>A0A2S5CQP1_9GAMM</name>
<proteinExistence type="predicted"/>
<dbReference type="AlphaFoldDB" id="A0A2S5CQP1"/>
<gene>
    <name evidence="1" type="ORF">AADEFJLK_00096</name>
</gene>
<accession>A0A2S5CQP1</accession>